<evidence type="ECO:0000313" key="2">
    <source>
        <dbReference type="EMBL" id="OSY39681.1"/>
    </source>
</evidence>
<keyword evidence="3" id="KW-1185">Reference proteome</keyword>
<evidence type="ECO:0000313" key="3">
    <source>
        <dbReference type="Proteomes" id="UP000194360"/>
    </source>
</evidence>
<dbReference type="RefSeq" id="WP_085913496.1">
    <property type="nucleotide sequence ID" value="NZ_AP018920.1"/>
</dbReference>
<comment type="caution">
    <text evidence="2">The sequence shown here is derived from an EMBL/GenBank/DDBJ whole genome shotgun (WGS) entry which is preliminary data.</text>
</comment>
<name>A0A1Y2MX38_PSEAH</name>
<dbReference type="AlphaFoldDB" id="A0A1Y2MX38"/>
<evidence type="ECO:0000256" key="1">
    <source>
        <dbReference type="SAM" id="Phobius"/>
    </source>
</evidence>
<dbReference type="Proteomes" id="UP000194360">
    <property type="component" value="Unassembled WGS sequence"/>
</dbReference>
<sequence length="96" mass="9873">MSASCCGGEQRSWSARWVFFADRVRANLTTMLLSGALSASFLLFTFYLQDELGIGPLGAGLSMLLIAAALAVAGLIAGAVVIGRSPAPGPARQQTG</sequence>
<keyword evidence="1" id="KW-1133">Transmembrane helix</keyword>
<accession>A0A1Y2MX38</accession>
<keyword evidence="1" id="KW-0812">Transmembrane</keyword>
<protein>
    <submittedName>
        <fullName evidence="2">Uncharacterized protein</fullName>
    </submittedName>
</protein>
<gene>
    <name evidence="2" type="ORF">BG845_03278</name>
</gene>
<keyword evidence="1" id="KW-0472">Membrane</keyword>
<dbReference type="STRING" id="2074.BG845_03278"/>
<dbReference type="EMBL" id="MIGB01000016">
    <property type="protein sequence ID" value="OSY39681.1"/>
    <property type="molecule type" value="Genomic_DNA"/>
</dbReference>
<dbReference type="InterPro" id="IPR036259">
    <property type="entry name" value="MFS_trans_sf"/>
</dbReference>
<feature type="transmembrane region" description="Helical" evidence="1">
    <location>
        <begin position="60"/>
        <end position="82"/>
    </location>
</feature>
<feature type="transmembrane region" description="Helical" evidence="1">
    <location>
        <begin position="26"/>
        <end position="48"/>
    </location>
</feature>
<proteinExistence type="predicted"/>
<reference evidence="2 3" key="1">
    <citation type="submission" date="2016-09" db="EMBL/GenBank/DDBJ databases">
        <title>Pseudonocardia autotrophica DSM535, a candidate organism with high potential of specific P450 cytochromes.</title>
        <authorList>
            <person name="Grumaz C."/>
            <person name="Vainshtein Y."/>
            <person name="Kirstahler P."/>
            <person name="Sohn K."/>
        </authorList>
    </citation>
    <scope>NUCLEOTIDE SEQUENCE [LARGE SCALE GENOMIC DNA]</scope>
    <source>
        <strain evidence="2 3">DSM 535</strain>
    </source>
</reference>
<dbReference type="SUPFAM" id="SSF103473">
    <property type="entry name" value="MFS general substrate transporter"/>
    <property type="match status" value="1"/>
</dbReference>
<organism evidence="2 3">
    <name type="scientific">Pseudonocardia autotrophica</name>
    <name type="common">Amycolata autotrophica</name>
    <name type="synonym">Nocardia autotrophica</name>
    <dbReference type="NCBI Taxonomy" id="2074"/>
    <lineage>
        <taxon>Bacteria</taxon>
        <taxon>Bacillati</taxon>
        <taxon>Actinomycetota</taxon>
        <taxon>Actinomycetes</taxon>
        <taxon>Pseudonocardiales</taxon>
        <taxon>Pseudonocardiaceae</taxon>
        <taxon>Pseudonocardia</taxon>
    </lineage>
</organism>